<evidence type="ECO:0000256" key="1">
    <source>
        <dbReference type="ARBA" id="ARBA00023127"/>
    </source>
</evidence>
<evidence type="ECO:0000256" key="3">
    <source>
        <dbReference type="SAM" id="MobiDB-lite"/>
    </source>
</evidence>
<dbReference type="InterPro" id="IPR013763">
    <property type="entry name" value="Cyclin-like_dom"/>
</dbReference>
<dbReference type="PANTHER" id="PTHR10026">
    <property type="entry name" value="CYCLIN"/>
    <property type="match status" value="1"/>
</dbReference>
<evidence type="ECO:0000313" key="6">
    <source>
        <dbReference type="Proteomes" id="UP001142055"/>
    </source>
</evidence>
<feature type="region of interest" description="Disordered" evidence="3">
    <location>
        <begin position="242"/>
        <end position="282"/>
    </location>
</feature>
<accession>A0A9Q0M8I1</accession>
<dbReference type="InterPro" id="IPR006671">
    <property type="entry name" value="Cyclin_N"/>
</dbReference>
<feature type="domain" description="Cyclin-like" evidence="4">
    <location>
        <begin position="45"/>
        <end position="147"/>
    </location>
</feature>
<feature type="compositionally biased region" description="Low complexity" evidence="3">
    <location>
        <begin position="252"/>
        <end position="274"/>
    </location>
</feature>
<reference evidence="5" key="1">
    <citation type="submission" date="2022-12" db="EMBL/GenBank/DDBJ databases">
        <title>Genome assemblies of Blomia tropicalis.</title>
        <authorList>
            <person name="Cui Y."/>
        </authorList>
    </citation>
    <scope>NUCLEOTIDE SEQUENCE</scope>
    <source>
        <tissue evidence="5">Adult mites</tissue>
    </source>
</reference>
<comment type="similarity">
    <text evidence="2">Belongs to the cyclin family.</text>
</comment>
<sequence length="297" mass="33460">MAKYGHVVVSVENPILPNEIIENTPSSLDGLDQETEHDLRITGCKLIQTSGILLRLSQVTTLTGQVLFQRYYYSKSFVRFPMEYTAMACVVLASKLEETSRHIRHVINVFHNMKQIRLGQTPVPVILNRSFSNQKKQVIKAESRILKELGFCVNVEHPQKYIIMVAEVLGHSQNAPLIQAACARVLKVPLPTSPPWYMVFRVDTETIDKVCTTILELYTRVPLSQEELEEKVEMAKKVLEIETKSETESETESSNLTSSEWTENSTETTTLDSSINSPVKDSDTVLDDVSVSLAESK</sequence>
<keyword evidence="6" id="KW-1185">Reference proteome</keyword>
<dbReference type="SMART" id="SM00385">
    <property type="entry name" value="CYCLIN"/>
    <property type="match status" value="1"/>
</dbReference>
<dbReference type="GO" id="GO:0006357">
    <property type="term" value="P:regulation of transcription by RNA polymerase II"/>
    <property type="evidence" value="ECO:0007669"/>
    <property type="project" value="InterPro"/>
</dbReference>
<dbReference type="SUPFAM" id="SSF47954">
    <property type="entry name" value="Cyclin-like"/>
    <property type="match status" value="2"/>
</dbReference>
<gene>
    <name evidence="5" type="ORF">RDWZM_004997</name>
</gene>
<dbReference type="InterPro" id="IPR043198">
    <property type="entry name" value="Cyclin/Ssn8"/>
</dbReference>
<dbReference type="Gene3D" id="1.10.472.10">
    <property type="entry name" value="Cyclin-like"/>
    <property type="match status" value="1"/>
</dbReference>
<dbReference type="AlphaFoldDB" id="A0A9Q0M8I1"/>
<dbReference type="EMBL" id="JAPWDV010000002">
    <property type="protein sequence ID" value="KAJ6219185.1"/>
    <property type="molecule type" value="Genomic_DNA"/>
</dbReference>
<organism evidence="5 6">
    <name type="scientific">Blomia tropicalis</name>
    <name type="common">Mite</name>
    <dbReference type="NCBI Taxonomy" id="40697"/>
    <lineage>
        <taxon>Eukaryota</taxon>
        <taxon>Metazoa</taxon>
        <taxon>Ecdysozoa</taxon>
        <taxon>Arthropoda</taxon>
        <taxon>Chelicerata</taxon>
        <taxon>Arachnida</taxon>
        <taxon>Acari</taxon>
        <taxon>Acariformes</taxon>
        <taxon>Sarcoptiformes</taxon>
        <taxon>Astigmata</taxon>
        <taxon>Glycyphagoidea</taxon>
        <taxon>Echimyopodidae</taxon>
        <taxon>Blomia</taxon>
    </lineage>
</organism>
<dbReference type="PIRSF" id="PIRSF036580">
    <property type="entry name" value="Cyclin_L"/>
    <property type="match status" value="1"/>
</dbReference>
<proteinExistence type="inferred from homology"/>
<protein>
    <recommendedName>
        <fullName evidence="4">Cyclin-like domain-containing protein</fullName>
    </recommendedName>
</protein>
<dbReference type="GO" id="GO:0016538">
    <property type="term" value="F:cyclin-dependent protein serine/threonine kinase regulator activity"/>
    <property type="evidence" value="ECO:0007669"/>
    <property type="project" value="InterPro"/>
</dbReference>
<dbReference type="OMA" id="WYELFRV"/>
<evidence type="ECO:0000313" key="5">
    <source>
        <dbReference type="EMBL" id="KAJ6219185.1"/>
    </source>
</evidence>
<name>A0A9Q0M8I1_BLOTA</name>
<keyword evidence="1 2" id="KW-0195">Cyclin</keyword>
<evidence type="ECO:0000259" key="4">
    <source>
        <dbReference type="SMART" id="SM00385"/>
    </source>
</evidence>
<evidence type="ECO:0000256" key="2">
    <source>
        <dbReference type="RuleBase" id="RU000383"/>
    </source>
</evidence>
<dbReference type="Pfam" id="PF00134">
    <property type="entry name" value="Cyclin_N"/>
    <property type="match status" value="1"/>
</dbReference>
<dbReference type="InterPro" id="IPR036915">
    <property type="entry name" value="Cyclin-like_sf"/>
</dbReference>
<dbReference type="Proteomes" id="UP001142055">
    <property type="component" value="Chromosome 2"/>
</dbReference>
<comment type="caution">
    <text evidence="5">The sequence shown here is derived from an EMBL/GenBank/DDBJ whole genome shotgun (WGS) entry which is preliminary data.</text>
</comment>